<sequence length="257" mass="29105">MSTSSRPYILAESHWPEVKSTSHTLAILPWGACEAHNYHLPYNTDIIEAEHIAAEAARIAWEKGAKLTVLPVIPFGVNTGQFDIKLDININPSTQLSILGDIVDVLNRQGIFKLVILNSHGGNDFKTMIRELGYRYPKMFIASTNWYQAVDQKEFFENKDDHAGEMETSVMMHLREDLVKPLTEAGDGNAKRFKFKAIQEGWAWSERKWSQVTKDTGVGDPRRASAEKGARYFKAVTEKVGEFFFDVATTDPKDFYV</sequence>
<dbReference type="GO" id="GO:0046872">
    <property type="term" value="F:metal ion binding"/>
    <property type="evidence" value="ECO:0007669"/>
    <property type="project" value="UniProtKB-KW"/>
</dbReference>
<comment type="similarity">
    <text evidence="5">Belongs to the creatininase superfamily.</text>
</comment>
<dbReference type="AlphaFoldDB" id="A0A364Y9J1"/>
<gene>
    <name evidence="6" type="ORF">DQQ10_02775</name>
</gene>
<accession>A0A364Y9J1</accession>
<dbReference type="InterPro" id="IPR003785">
    <property type="entry name" value="Creatininase/forma_Hydrolase"/>
</dbReference>
<name>A0A364Y9J1_9BACT</name>
<evidence type="ECO:0000256" key="4">
    <source>
        <dbReference type="ARBA" id="ARBA00022833"/>
    </source>
</evidence>
<dbReference type="InterPro" id="IPR024087">
    <property type="entry name" value="Creatininase-like_sf"/>
</dbReference>
<dbReference type="GO" id="GO:0009231">
    <property type="term" value="P:riboflavin biosynthetic process"/>
    <property type="evidence" value="ECO:0007669"/>
    <property type="project" value="TreeGrafter"/>
</dbReference>
<keyword evidence="4" id="KW-0862">Zinc</keyword>
<dbReference type="GO" id="GO:0016811">
    <property type="term" value="F:hydrolase activity, acting on carbon-nitrogen (but not peptide) bonds, in linear amides"/>
    <property type="evidence" value="ECO:0007669"/>
    <property type="project" value="TreeGrafter"/>
</dbReference>
<dbReference type="Pfam" id="PF02633">
    <property type="entry name" value="Creatininase"/>
    <property type="match status" value="1"/>
</dbReference>
<proteinExistence type="inferred from homology"/>
<dbReference type="Proteomes" id="UP000251889">
    <property type="component" value="Unassembled WGS sequence"/>
</dbReference>
<evidence type="ECO:0000256" key="1">
    <source>
        <dbReference type="ARBA" id="ARBA00001947"/>
    </source>
</evidence>
<keyword evidence="7" id="KW-1185">Reference proteome</keyword>
<evidence type="ECO:0000313" key="6">
    <source>
        <dbReference type="EMBL" id="RAW03039.1"/>
    </source>
</evidence>
<dbReference type="PANTHER" id="PTHR35005">
    <property type="entry name" value="3-DEHYDRO-SCYLLO-INOSOSE HYDROLASE"/>
    <property type="match status" value="1"/>
</dbReference>
<dbReference type="OrthoDB" id="9801445at2"/>
<evidence type="ECO:0000313" key="7">
    <source>
        <dbReference type="Proteomes" id="UP000251889"/>
    </source>
</evidence>
<comment type="caution">
    <text evidence="6">The sequence shown here is derived from an EMBL/GenBank/DDBJ whole genome shotgun (WGS) entry which is preliminary data.</text>
</comment>
<organism evidence="6 7">
    <name type="scientific">Pseudochryseolinea flava</name>
    <dbReference type="NCBI Taxonomy" id="2059302"/>
    <lineage>
        <taxon>Bacteria</taxon>
        <taxon>Pseudomonadati</taxon>
        <taxon>Bacteroidota</taxon>
        <taxon>Cytophagia</taxon>
        <taxon>Cytophagales</taxon>
        <taxon>Fulvivirgaceae</taxon>
        <taxon>Pseudochryseolinea</taxon>
    </lineage>
</organism>
<reference evidence="6 7" key="1">
    <citation type="submission" date="2018-06" db="EMBL/GenBank/DDBJ databases">
        <title>Chryseolinea flavus sp. nov., a member of the phylum Bacteroidetes isolated from soil.</title>
        <authorList>
            <person name="Li Y."/>
            <person name="Wang J."/>
        </authorList>
    </citation>
    <scope>NUCLEOTIDE SEQUENCE [LARGE SCALE GENOMIC DNA]</scope>
    <source>
        <strain evidence="6 7">SDU1-6</strain>
    </source>
</reference>
<evidence type="ECO:0000256" key="2">
    <source>
        <dbReference type="ARBA" id="ARBA00022723"/>
    </source>
</evidence>
<comment type="cofactor">
    <cofactor evidence="1">
        <name>Zn(2+)</name>
        <dbReference type="ChEBI" id="CHEBI:29105"/>
    </cofactor>
</comment>
<dbReference type="PANTHER" id="PTHR35005:SF1">
    <property type="entry name" value="2-AMINO-5-FORMYLAMINO-6-RIBOSYLAMINOPYRIMIDIN-4(3H)-ONE 5'-MONOPHOSPHATE DEFORMYLASE"/>
    <property type="match status" value="1"/>
</dbReference>
<dbReference type="Gene3D" id="3.40.50.10310">
    <property type="entry name" value="Creatininase"/>
    <property type="match status" value="1"/>
</dbReference>
<keyword evidence="3" id="KW-0378">Hydrolase</keyword>
<keyword evidence="2" id="KW-0479">Metal-binding</keyword>
<dbReference type="SUPFAM" id="SSF102215">
    <property type="entry name" value="Creatininase"/>
    <property type="match status" value="1"/>
</dbReference>
<protein>
    <submittedName>
        <fullName evidence="6">Creatininase family protein</fullName>
    </submittedName>
</protein>
<dbReference type="EMBL" id="QMFY01000001">
    <property type="protein sequence ID" value="RAW03039.1"/>
    <property type="molecule type" value="Genomic_DNA"/>
</dbReference>
<dbReference type="RefSeq" id="WP_112745253.1">
    <property type="nucleotide sequence ID" value="NZ_QMFY01000001.1"/>
</dbReference>
<evidence type="ECO:0000256" key="3">
    <source>
        <dbReference type="ARBA" id="ARBA00022801"/>
    </source>
</evidence>
<evidence type="ECO:0000256" key="5">
    <source>
        <dbReference type="ARBA" id="ARBA00024029"/>
    </source>
</evidence>